<dbReference type="PANTHER" id="PTHR33428">
    <property type="entry name" value="CHLOROPHYLLASE-2, CHLOROPLASTIC"/>
    <property type="match status" value="1"/>
</dbReference>
<organism evidence="2">
    <name type="scientific">freshwater metagenome</name>
    <dbReference type="NCBI Taxonomy" id="449393"/>
    <lineage>
        <taxon>unclassified sequences</taxon>
        <taxon>metagenomes</taxon>
        <taxon>ecological metagenomes</taxon>
    </lineage>
</organism>
<dbReference type="Pfam" id="PF07224">
    <property type="entry name" value="Chlorophyllase"/>
    <property type="match status" value="1"/>
</dbReference>
<dbReference type="EMBL" id="CAEZVK010000034">
    <property type="protein sequence ID" value="CAB4626658.1"/>
    <property type="molecule type" value="Genomic_DNA"/>
</dbReference>
<dbReference type="EMBL" id="CAEZUO010000038">
    <property type="protein sequence ID" value="CAB4605925.1"/>
    <property type="molecule type" value="Genomic_DNA"/>
</dbReference>
<dbReference type="PANTHER" id="PTHR33428:SF14">
    <property type="entry name" value="CARBOXYLESTERASE TYPE B DOMAIN-CONTAINING PROTEIN"/>
    <property type="match status" value="1"/>
</dbReference>
<proteinExistence type="predicted"/>
<gene>
    <name evidence="2" type="ORF">UFOPK1827_00958</name>
    <name evidence="3" type="ORF">UFOPK2000_00462</name>
    <name evidence="4" type="ORF">UFOPK3708_01632</name>
</gene>
<dbReference type="PROSITE" id="PS51257">
    <property type="entry name" value="PROKAR_LIPOPROTEIN"/>
    <property type="match status" value="1"/>
</dbReference>
<evidence type="ECO:0000313" key="3">
    <source>
        <dbReference type="EMBL" id="CAB4626658.1"/>
    </source>
</evidence>
<dbReference type="InterPro" id="IPR029058">
    <property type="entry name" value="AB_hydrolase_fold"/>
</dbReference>
<reference evidence="2" key="1">
    <citation type="submission" date="2020-05" db="EMBL/GenBank/DDBJ databases">
        <authorList>
            <person name="Chiriac C."/>
            <person name="Salcher M."/>
            <person name="Ghai R."/>
            <person name="Kavagutti S V."/>
        </authorList>
    </citation>
    <scope>NUCLEOTIDE SEQUENCE</scope>
</reference>
<feature type="region of interest" description="Disordered" evidence="1">
    <location>
        <begin position="30"/>
        <end position="63"/>
    </location>
</feature>
<dbReference type="InterPro" id="IPR017395">
    <property type="entry name" value="Chlorophyllase-like"/>
</dbReference>
<dbReference type="EMBL" id="CAFBNA010000133">
    <property type="protein sequence ID" value="CAB4944301.1"/>
    <property type="molecule type" value="Genomic_DNA"/>
</dbReference>
<name>A0A6J6H3T5_9ZZZZ</name>
<accession>A0A6J6H3T5</accession>
<feature type="compositionally biased region" description="Polar residues" evidence="1">
    <location>
        <begin position="36"/>
        <end position="45"/>
    </location>
</feature>
<feature type="compositionally biased region" description="Low complexity" evidence="1">
    <location>
        <begin position="49"/>
        <end position="63"/>
    </location>
</feature>
<sequence>MVRRHLRVPAAALLMLMSAGLVLSCRDSTTDKVSDTSETSNSNDGVHSAPATTAPDVTTTTAVPGTNSQVLALVDTSRPVVSNGRTISSTRSLPTTVWRPNREGIFPLVVFAHGYRLGPPGYARFCAMLSDAGYIVAAPSFPLADESRGNGLNRDDIPNEAKDVSFVIAALRASAFASVIASGPVGVAGHSDGADVALIIGYQQGYADAAVGSVVAVAPDAFTGQLSTNRPPLLLVHADADATVPYSESVQVFARVPGQRTFLTLIGADHLPPIDGNTVWTPVLDGAVVTFFDATLKHVQTLESARTLMATLGRSKLQVGS</sequence>
<evidence type="ECO:0000256" key="1">
    <source>
        <dbReference type="SAM" id="MobiDB-lite"/>
    </source>
</evidence>
<evidence type="ECO:0000313" key="4">
    <source>
        <dbReference type="EMBL" id="CAB4944301.1"/>
    </source>
</evidence>
<protein>
    <submittedName>
        <fullName evidence="2">Unannotated protein</fullName>
    </submittedName>
</protein>
<dbReference type="SUPFAM" id="SSF53474">
    <property type="entry name" value="alpha/beta-Hydrolases"/>
    <property type="match status" value="1"/>
</dbReference>
<dbReference type="AlphaFoldDB" id="A0A6J6H3T5"/>
<evidence type="ECO:0000313" key="2">
    <source>
        <dbReference type="EMBL" id="CAB4605925.1"/>
    </source>
</evidence>
<dbReference type="Gene3D" id="3.40.50.1820">
    <property type="entry name" value="alpha/beta hydrolase"/>
    <property type="match status" value="1"/>
</dbReference>